<organism evidence="6 7">
    <name type="scientific">Flavobacterium chungangensis</name>
    <dbReference type="NCBI Taxonomy" id="2708132"/>
    <lineage>
        <taxon>Bacteria</taxon>
        <taxon>Pseudomonadati</taxon>
        <taxon>Bacteroidota</taxon>
        <taxon>Flavobacteriia</taxon>
        <taxon>Flavobacteriales</taxon>
        <taxon>Flavobacteriaceae</taxon>
        <taxon>Flavobacterium</taxon>
    </lineage>
</organism>
<dbReference type="Gene3D" id="3.80.10.10">
    <property type="entry name" value="Ribonuclease Inhibitor"/>
    <property type="match status" value="6"/>
</dbReference>
<evidence type="ECO:0000259" key="5">
    <source>
        <dbReference type="Pfam" id="PF18962"/>
    </source>
</evidence>
<keyword evidence="3" id="KW-0677">Repeat</keyword>
<dbReference type="PANTHER" id="PTHR47566:SF1">
    <property type="entry name" value="PROTEIN NUD1"/>
    <property type="match status" value="1"/>
</dbReference>
<dbReference type="Pfam" id="PF18962">
    <property type="entry name" value="Por_Secre_tail"/>
    <property type="match status" value="1"/>
</dbReference>
<proteinExistence type="predicted"/>
<dbReference type="SUPFAM" id="SSF52058">
    <property type="entry name" value="L domain-like"/>
    <property type="match status" value="4"/>
</dbReference>
<dbReference type="NCBIfam" id="TIGR04183">
    <property type="entry name" value="Por_Secre_tail"/>
    <property type="match status" value="1"/>
</dbReference>
<keyword evidence="7" id="KW-1185">Reference proteome</keyword>
<evidence type="ECO:0000256" key="1">
    <source>
        <dbReference type="ARBA" id="ARBA00022614"/>
    </source>
</evidence>
<evidence type="ECO:0000256" key="4">
    <source>
        <dbReference type="SAM" id="SignalP"/>
    </source>
</evidence>
<comment type="caution">
    <text evidence="6">The sequence shown here is derived from an EMBL/GenBank/DDBJ whole genome shotgun (WGS) entry which is preliminary data.</text>
</comment>
<sequence length="1542" mass="168372">MKTKLLLLLFLASFFNYAQNTKIPDLNFEKFLINEKYDSGVPDGQVLTANIAAIKTLNVSGLNISDLTGIQDFKALTQLICSFNNLTSLDVSQNTALLTLNCFSNKITSLNISTNTLLDNLNCASNLLTVLDISAIRNVRTLNCYDNKLKVLDLKNNTNLSSLNCSANDFTNGLTLFKNTYLTFLNCNFSNLTSLDLSENKSLQSLNCQGNSLKALDLSKNTALTFVDCSSNQLKSLNLKNGKNTILTTTSTFKNNPNLSCIQVDNDVTATANWGNLKDAAATYSTNCSIEIPYTSIPDINFENKLIALGFDSGAPDGRVPTANINKITFLNVSSSSIADLTGIQDFVSLTVLWASQNKLTKLDVSNNLFLESLSCESNKTLETLNVSKNLSLTQLWCYGNKITNLDVTKLPKLATLYCDSNPLTSIDLSGNPKLGSLRISDTDITSLDLSKNPALTYLYGRNNRQLSQINLKNGNNKILPENALIIYDNYILTCILVDDVDYANANWAKSKDASVDYSLVCTEPEYTLIPDIEFEKKLVNNGVDFALDGRALTRKLAAREYLYLDDAPITDLTGLEAFTNLKTINCSKIKVSNFNFSKNTKLTTINCYSNNITSIDLSQNLALTDVNLSNNSLTEINVSKNTALKNLNVYQNKITAIDVSNNKDLISLSISNNPLGKIDVSGNPQLTYLGCTDNSLTTLDVTHNPLLKGLDFERNKITDIDVTKNPELESLNTSQNPLKALNVTKNTKLIALQCYGSSYVSNGGGGSGSIKSLDLSNNTLLSTLNCGANQLTSLDLTSNIQLQYFRGYGNAFTDLDLTKNTNLVELHVGDNKLKTVNLKNGNNTKLTKVNFQGNKNLSCIQVDNVEYSNTNWATNKDATATFNVDCAYSTLIPDEKFEQKLIDLGIDTDGKNGKVLTANISTLTSLDVSSAEITDLTGIEDFRSLESLSADQNKLTKINVSKNQKLVSLNVSKNEITKLDVKNNIKLESIYCNNNLLATLDLSKNVYLKTIYCSDNKLISLNLKNGNNVASDPVGLKNFTNNPNLKCIQVDDETYANTKWTNFKDATASYSSNCEYSTAIPDPKFEDKLIALGIDSGEKDGKVATANITEITSLDVSSSQITDLTGIQDFASLKSLNVKSNTLKTLDVSKNTELTSLDCSFNTLTSLSISENKSLRSLTCYYNALTSLDISNNIVLYNLDCSGNKIESLELSKNKELIYLNVNNNQIKNLDISKNPLVSSILCYNNKLQTLNLQNGANKLLTSNNVSFSGNLSLYCILVDDVAYANSTWPTKKDAIATFNTECTGEINLPANNFAVETKGESCLGENNGEISIVGKASFAYSATINNKSYTFTNNALKLTALTPGTYNIKITIPEMIYEQNFNVTIQKGATATGKSSISAKNVEVEITEGTAPFTVFVNGTEQFQTTDTNFTVSMQTAGLVEVATAKACEGIFAKKVSSYELGTILAAYPNPTNGIIEIEIPSSKTEVAIELYNFGGQLVSNGTYSIENGKALLNLEKLPSGIYAAKVNLETPEYIKIIKK</sequence>
<dbReference type="SMART" id="SM00365">
    <property type="entry name" value="LRR_SD22"/>
    <property type="match status" value="10"/>
</dbReference>
<accession>A0ABV8Z6W4</accession>
<dbReference type="InterPro" id="IPR032675">
    <property type="entry name" value="LRR_dom_sf"/>
</dbReference>
<dbReference type="PANTHER" id="PTHR47566">
    <property type="match status" value="1"/>
</dbReference>
<evidence type="ECO:0000313" key="7">
    <source>
        <dbReference type="Proteomes" id="UP001596003"/>
    </source>
</evidence>
<keyword evidence="2 4" id="KW-0732">Signal</keyword>
<dbReference type="PROSITE" id="PS51450">
    <property type="entry name" value="LRR"/>
    <property type="match status" value="1"/>
</dbReference>
<dbReference type="EMBL" id="JBHSFY010000001">
    <property type="protein sequence ID" value="MFC4475742.1"/>
    <property type="molecule type" value="Genomic_DNA"/>
</dbReference>
<dbReference type="RefSeq" id="WP_379794950.1">
    <property type="nucleotide sequence ID" value="NZ_JBHSFY010000001.1"/>
</dbReference>
<gene>
    <name evidence="6" type="ORF">ACFO3N_01560</name>
</gene>
<name>A0ABV8Z6W4_9FLAO</name>
<feature type="signal peptide" evidence="4">
    <location>
        <begin position="1"/>
        <end position="18"/>
    </location>
</feature>
<evidence type="ECO:0000256" key="2">
    <source>
        <dbReference type="ARBA" id="ARBA00022729"/>
    </source>
</evidence>
<evidence type="ECO:0000256" key="3">
    <source>
        <dbReference type="ARBA" id="ARBA00022737"/>
    </source>
</evidence>
<dbReference type="InterPro" id="IPR026444">
    <property type="entry name" value="Secre_tail"/>
</dbReference>
<dbReference type="Proteomes" id="UP001596003">
    <property type="component" value="Unassembled WGS sequence"/>
</dbReference>
<evidence type="ECO:0000313" key="6">
    <source>
        <dbReference type="EMBL" id="MFC4475742.1"/>
    </source>
</evidence>
<feature type="domain" description="Secretion system C-terminal sorting" evidence="5">
    <location>
        <begin position="1470"/>
        <end position="1536"/>
    </location>
</feature>
<feature type="chain" id="PRO_5046085044" evidence="4">
    <location>
        <begin position="19"/>
        <end position="1542"/>
    </location>
</feature>
<dbReference type="InterPro" id="IPR001611">
    <property type="entry name" value="Leu-rich_rpt"/>
</dbReference>
<protein>
    <submittedName>
        <fullName evidence="6">T9SS type A sorting domain-containing protein</fullName>
    </submittedName>
</protein>
<keyword evidence="1" id="KW-0433">Leucine-rich repeat</keyword>
<reference evidence="7" key="1">
    <citation type="journal article" date="2019" name="Int. J. Syst. Evol. Microbiol.">
        <title>The Global Catalogue of Microorganisms (GCM) 10K type strain sequencing project: providing services to taxonomists for standard genome sequencing and annotation.</title>
        <authorList>
            <consortium name="The Broad Institute Genomics Platform"/>
            <consortium name="The Broad Institute Genome Sequencing Center for Infectious Disease"/>
            <person name="Wu L."/>
            <person name="Ma J."/>
        </authorList>
    </citation>
    <scope>NUCLEOTIDE SEQUENCE [LARGE SCALE GENOMIC DNA]</scope>
    <source>
        <strain evidence="7">NBRC 103627</strain>
    </source>
</reference>
<dbReference type="InterPro" id="IPR052574">
    <property type="entry name" value="CDIRP"/>
</dbReference>